<name>A0A9X8WIC5_9CORY</name>
<dbReference type="Pfam" id="PF02661">
    <property type="entry name" value="Fic"/>
    <property type="match status" value="1"/>
</dbReference>
<keyword evidence="3" id="KW-0547">Nucleotide-binding</keyword>
<dbReference type="Gene3D" id="1.10.3290.10">
    <property type="entry name" value="Fido-like domain"/>
    <property type="match status" value="1"/>
</dbReference>
<keyword evidence="10" id="KW-1185">Reference proteome</keyword>
<evidence type="ECO:0000256" key="3">
    <source>
        <dbReference type="ARBA" id="ARBA00022741"/>
    </source>
</evidence>
<evidence type="ECO:0000256" key="1">
    <source>
        <dbReference type="ARBA" id="ARBA00022679"/>
    </source>
</evidence>
<evidence type="ECO:0000259" key="8">
    <source>
        <dbReference type="PROSITE" id="PS51459"/>
    </source>
</evidence>
<evidence type="ECO:0000313" key="10">
    <source>
        <dbReference type="Proteomes" id="UP000185547"/>
    </source>
</evidence>
<evidence type="ECO:0000256" key="2">
    <source>
        <dbReference type="ARBA" id="ARBA00022695"/>
    </source>
</evidence>
<organism evidence="9 10">
    <name type="scientific">Corynebacterium afermentans</name>
    <dbReference type="NCBI Taxonomy" id="38286"/>
    <lineage>
        <taxon>Bacteria</taxon>
        <taxon>Bacillati</taxon>
        <taxon>Actinomycetota</taxon>
        <taxon>Actinomycetes</taxon>
        <taxon>Mycobacteriales</taxon>
        <taxon>Corynebacteriaceae</taxon>
        <taxon>Corynebacterium</taxon>
    </lineage>
</organism>
<gene>
    <name evidence="9" type="ORF">SAMN05421802_11245</name>
</gene>
<dbReference type="InterPro" id="IPR036597">
    <property type="entry name" value="Fido-like_dom_sf"/>
</dbReference>
<dbReference type="GO" id="GO:0005524">
    <property type="term" value="F:ATP binding"/>
    <property type="evidence" value="ECO:0007669"/>
    <property type="project" value="UniProtKB-KW"/>
</dbReference>
<dbReference type="EMBL" id="FTMH01000012">
    <property type="protein sequence ID" value="SIQ36405.1"/>
    <property type="molecule type" value="Genomic_DNA"/>
</dbReference>
<sequence length="231" mass="25717">MARQSREAPDNLFGISDPAQLERIAGSLATQRLGELETGPPLTEFTRESLLRTHRYLMQDIYPWAGDIRTEEVGAMGMAMCRAQYVDTELDRVMSRIAKLPPSSSEIESAVRTVADHWSELTIVHPFRDGNSRTQRYFFDQMLRAAGWAVDWTRIDAAEAHAARYVGAATADPSFLAQVLRPGVFVPTDLPDGSGSLSETQGQRAGAAEVFHRMMEFRRAHPGVAWSPESH</sequence>
<evidence type="ECO:0000313" key="9">
    <source>
        <dbReference type="EMBL" id="SIQ36405.1"/>
    </source>
</evidence>
<evidence type="ECO:0000256" key="4">
    <source>
        <dbReference type="ARBA" id="ARBA00022840"/>
    </source>
</evidence>
<dbReference type="InterPro" id="IPR003812">
    <property type="entry name" value="Fido"/>
</dbReference>
<comment type="catalytic activity">
    <reaction evidence="6">
        <text>L-threonyl-[protein] + ATP = 3-O-(5'-adenylyl)-L-threonyl-[protein] + diphosphate</text>
        <dbReference type="Rhea" id="RHEA:54292"/>
        <dbReference type="Rhea" id="RHEA-COMP:11060"/>
        <dbReference type="Rhea" id="RHEA-COMP:13847"/>
        <dbReference type="ChEBI" id="CHEBI:30013"/>
        <dbReference type="ChEBI" id="CHEBI:30616"/>
        <dbReference type="ChEBI" id="CHEBI:33019"/>
        <dbReference type="ChEBI" id="CHEBI:138113"/>
        <dbReference type="EC" id="2.7.7.108"/>
    </reaction>
</comment>
<dbReference type="GO" id="GO:0070733">
    <property type="term" value="F:AMPylase activity"/>
    <property type="evidence" value="ECO:0007669"/>
    <property type="project" value="UniProtKB-EC"/>
</dbReference>
<dbReference type="AlphaFoldDB" id="A0A9X8WIC5"/>
<evidence type="ECO:0000256" key="7">
    <source>
        <dbReference type="ARBA" id="ARBA00048696"/>
    </source>
</evidence>
<keyword evidence="2" id="KW-0548">Nucleotidyltransferase</keyword>
<reference evidence="9 10" key="1">
    <citation type="submission" date="2017-01" db="EMBL/GenBank/DDBJ databases">
        <authorList>
            <person name="Varghese N."/>
            <person name="Submissions S."/>
        </authorList>
    </citation>
    <scope>NUCLEOTIDE SEQUENCE [LARGE SCALE GENOMIC DNA]</scope>
    <source>
        <strain evidence="9 10">DSM 44280</strain>
    </source>
</reference>
<proteinExistence type="predicted"/>
<keyword evidence="4" id="KW-0067">ATP-binding</keyword>
<dbReference type="PANTHER" id="PTHR39560">
    <property type="entry name" value="PROTEIN ADENYLYLTRANSFERASE FIC-RELATED"/>
    <property type="match status" value="1"/>
</dbReference>
<keyword evidence="1" id="KW-0808">Transferase</keyword>
<dbReference type="PROSITE" id="PS51459">
    <property type="entry name" value="FIDO"/>
    <property type="match status" value="1"/>
</dbReference>
<dbReference type="GO" id="GO:0051302">
    <property type="term" value="P:regulation of cell division"/>
    <property type="evidence" value="ECO:0007669"/>
    <property type="project" value="TreeGrafter"/>
</dbReference>
<dbReference type="Proteomes" id="UP000185547">
    <property type="component" value="Unassembled WGS sequence"/>
</dbReference>
<feature type="domain" description="Fido" evidence="8">
    <location>
        <begin position="45"/>
        <end position="189"/>
    </location>
</feature>
<comment type="caution">
    <text evidence="9">The sequence shown here is derived from an EMBL/GenBank/DDBJ whole genome shotgun (WGS) entry which is preliminary data.</text>
</comment>
<dbReference type="PANTHER" id="PTHR39560:SF1">
    <property type="entry name" value="PROTEIN ADENYLYLTRANSFERASE FIC-RELATED"/>
    <property type="match status" value="1"/>
</dbReference>
<protein>
    <recommendedName>
        <fullName evidence="5">protein adenylyltransferase</fullName>
        <ecNumber evidence="5">2.7.7.108</ecNumber>
    </recommendedName>
</protein>
<evidence type="ECO:0000256" key="5">
    <source>
        <dbReference type="ARBA" id="ARBA00034531"/>
    </source>
</evidence>
<comment type="catalytic activity">
    <reaction evidence="7">
        <text>L-tyrosyl-[protein] + ATP = O-(5'-adenylyl)-L-tyrosyl-[protein] + diphosphate</text>
        <dbReference type="Rhea" id="RHEA:54288"/>
        <dbReference type="Rhea" id="RHEA-COMP:10136"/>
        <dbReference type="Rhea" id="RHEA-COMP:13846"/>
        <dbReference type="ChEBI" id="CHEBI:30616"/>
        <dbReference type="ChEBI" id="CHEBI:33019"/>
        <dbReference type="ChEBI" id="CHEBI:46858"/>
        <dbReference type="ChEBI" id="CHEBI:83624"/>
        <dbReference type="EC" id="2.7.7.108"/>
    </reaction>
</comment>
<evidence type="ECO:0000256" key="6">
    <source>
        <dbReference type="ARBA" id="ARBA00047939"/>
    </source>
</evidence>
<dbReference type="EC" id="2.7.7.108" evidence="5"/>
<dbReference type="SUPFAM" id="SSF140931">
    <property type="entry name" value="Fic-like"/>
    <property type="match status" value="1"/>
</dbReference>
<accession>A0A9X8WIC5</accession>